<gene>
    <name evidence="3" type="ORF">FM125_02930</name>
</gene>
<name>A0A1R4IK11_9MICC</name>
<dbReference type="PANTHER" id="PTHR43283:SF18">
    <property type="match status" value="1"/>
</dbReference>
<evidence type="ECO:0000259" key="2">
    <source>
        <dbReference type="Pfam" id="PF00144"/>
    </source>
</evidence>
<dbReference type="Proteomes" id="UP000196230">
    <property type="component" value="Unassembled WGS sequence"/>
</dbReference>
<feature type="domain" description="Beta-lactamase-related" evidence="2">
    <location>
        <begin position="72"/>
        <end position="352"/>
    </location>
</feature>
<feature type="signal peptide" evidence="1">
    <location>
        <begin position="1"/>
        <end position="31"/>
    </location>
</feature>
<dbReference type="InterPro" id="IPR012338">
    <property type="entry name" value="Beta-lactam/transpept-like"/>
</dbReference>
<dbReference type="SUPFAM" id="SSF56601">
    <property type="entry name" value="beta-lactamase/transpeptidase-like"/>
    <property type="match status" value="1"/>
</dbReference>
<protein>
    <submittedName>
        <fullName evidence="3">Beta-lactamase class C and other penicillin binding proteins</fullName>
    </submittedName>
</protein>
<dbReference type="RefSeq" id="WP_070637581.1">
    <property type="nucleotide sequence ID" value="NZ_FUKP01000018.1"/>
</dbReference>
<evidence type="ECO:0000256" key="1">
    <source>
        <dbReference type="SAM" id="SignalP"/>
    </source>
</evidence>
<dbReference type="InterPro" id="IPR050789">
    <property type="entry name" value="Diverse_Enzym_Activities"/>
</dbReference>
<accession>A0A1R4IK11</accession>
<reference evidence="3 4" key="1">
    <citation type="submission" date="2017-02" db="EMBL/GenBank/DDBJ databases">
        <authorList>
            <person name="Peterson S.W."/>
        </authorList>
    </citation>
    <scope>NUCLEOTIDE SEQUENCE [LARGE SCALE GENOMIC DNA]</scope>
    <source>
        <strain evidence="3 4">2B3F</strain>
    </source>
</reference>
<dbReference type="EMBL" id="FUKP01000018">
    <property type="protein sequence ID" value="SJN20098.1"/>
    <property type="molecule type" value="Genomic_DNA"/>
</dbReference>
<dbReference type="PROSITE" id="PS51318">
    <property type="entry name" value="TAT"/>
    <property type="match status" value="1"/>
</dbReference>
<proteinExistence type="predicted"/>
<dbReference type="AlphaFoldDB" id="A0A1R4IK11"/>
<evidence type="ECO:0000313" key="3">
    <source>
        <dbReference type="EMBL" id="SJN20098.1"/>
    </source>
</evidence>
<dbReference type="InterPro" id="IPR001466">
    <property type="entry name" value="Beta-lactam-related"/>
</dbReference>
<keyword evidence="1" id="KW-0732">Signal</keyword>
<dbReference type="Gene3D" id="3.40.710.10">
    <property type="entry name" value="DD-peptidase/beta-lactamase superfamily"/>
    <property type="match status" value="1"/>
</dbReference>
<dbReference type="InterPro" id="IPR006311">
    <property type="entry name" value="TAT_signal"/>
</dbReference>
<evidence type="ECO:0000313" key="4">
    <source>
        <dbReference type="Proteomes" id="UP000196230"/>
    </source>
</evidence>
<dbReference type="Pfam" id="PF00144">
    <property type="entry name" value="Beta-lactamase"/>
    <property type="match status" value="1"/>
</dbReference>
<organism evidence="3 4">
    <name type="scientific">Micrococcus lylae</name>
    <dbReference type="NCBI Taxonomy" id="1273"/>
    <lineage>
        <taxon>Bacteria</taxon>
        <taxon>Bacillati</taxon>
        <taxon>Actinomycetota</taxon>
        <taxon>Actinomycetes</taxon>
        <taxon>Micrococcales</taxon>
        <taxon>Micrococcaceae</taxon>
        <taxon>Micrococcus</taxon>
    </lineage>
</organism>
<sequence>MSPTRRQFAQGMTAGLAGLVLPATVSSSASAVPKGPNPNSGRGLDERAIQDALDAVVQWPAVGAVCSVVGPAGRFDTASGTRGLHANAPARANSVARIASVTKGMVATVAMQEVERGTLSLDSTLGEVLPGLWPEHEDEVTLSMLLNHTSGMPDAIWVIMRGQSLFDLDLDELAEVVSRHYGQRELVELAKQADWWFEPGADYGYSNTGYVVVEMMVEAVTGRRMPELIRDRVFRPAGMHRTRLEHGTLVRGAEMQDAAVRPHEAKALETIDQSIFASAAAVNTTAADVTRFYQALMRGELVSQQTVDLMVTPVGPAVQAGYGYGLFLVPDPAPEYADEVLVGHDGAGFGSVSLALCSRDGERAFAFTYIGRPYWQAGWDQVFAKELDLMRTAFVVNAAGAPASRDRLVRGNAAAGRRAVAEIGARGARLV</sequence>
<dbReference type="PANTHER" id="PTHR43283">
    <property type="entry name" value="BETA-LACTAMASE-RELATED"/>
    <property type="match status" value="1"/>
</dbReference>
<feature type="chain" id="PRO_5010210914" evidence="1">
    <location>
        <begin position="32"/>
        <end position="431"/>
    </location>
</feature>